<dbReference type="RefSeq" id="WP_125081097.1">
    <property type="nucleotide sequence ID" value="NZ_CP034248.1"/>
</dbReference>
<sequence>MEPLLKRDAMEILEPYIPLIKEAVSKAILNYYTGEEYSKTRHIHSPRTAASICHDNIKEEVQLRFEDIPQVRTKEIKGIFTLIIEETVTIRFKKFNDKLLGSGIATNQSLAYNLHDTVQLELDDMPPSGLLFVGYTLNNLQSNLDGIYITNRYGNVNIWDWEITHEGIISEPALFPQPAATETTSKRKRVRAKDKSISAGDNNAVNE</sequence>
<accession>A0A3Q8S3E9</accession>
<protein>
    <submittedName>
        <fullName evidence="2">Uncharacterized protein</fullName>
    </submittedName>
</protein>
<dbReference type="EMBL" id="CP034248">
    <property type="protein sequence ID" value="AZK44962.1"/>
    <property type="molecule type" value="Genomic_DNA"/>
</dbReference>
<reference evidence="2 3" key="1">
    <citation type="submission" date="2018-11" db="EMBL/GenBank/DDBJ databases">
        <title>Genome sequencing of Paenibacillus lentus DSM25539(T).</title>
        <authorList>
            <person name="Kook J.-K."/>
            <person name="Park S.-N."/>
            <person name="Lim Y.K."/>
        </authorList>
    </citation>
    <scope>NUCLEOTIDE SEQUENCE [LARGE SCALE GENOMIC DNA]</scope>
    <source>
        <strain evidence="2 3">DSM 25539</strain>
    </source>
</reference>
<organism evidence="2 3">
    <name type="scientific">Paenibacillus lentus</name>
    <dbReference type="NCBI Taxonomy" id="1338368"/>
    <lineage>
        <taxon>Bacteria</taxon>
        <taxon>Bacillati</taxon>
        <taxon>Bacillota</taxon>
        <taxon>Bacilli</taxon>
        <taxon>Bacillales</taxon>
        <taxon>Paenibacillaceae</taxon>
        <taxon>Paenibacillus</taxon>
    </lineage>
</organism>
<dbReference type="Proteomes" id="UP000273145">
    <property type="component" value="Chromosome"/>
</dbReference>
<dbReference type="OrthoDB" id="977536at2"/>
<proteinExistence type="predicted"/>
<evidence type="ECO:0000313" key="3">
    <source>
        <dbReference type="Proteomes" id="UP000273145"/>
    </source>
</evidence>
<evidence type="ECO:0000313" key="2">
    <source>
        <dbReference type="EMBL" id="AZK44962.1"/>
    </source>
</evidence>
<keyword evidence="3" id="KW-1185">Reference proteome</keyword>
<evidence type="ECO:0000256" key="1">
    <source>
        <dbReference type="SAM" id="MobiDB-lite"/>
    </source>
</evidence>
<dbReference type="KEGG" id="plen:EIM92_01100"/>
<gene>
    <name evidence="2" type="ORF">EIM92_01100</name>
</gene>
<name>A0A3Q8S3E9_9BACL</name>
<dbReference type="AlphaFoldDB" id="A0A3Q8S3E9"/>
<feature type="region of interest" description="Disordered" evidence="1">
    <location>
        <begin position="180"/>
        <end position="207"/>
    </location>
</feature>